<dbReference type="GO" id="GO:0000287">
    <property type="term" value="F:magnesium ion binding"/>
    <property type="evidence" value="ECO:0007669"/>
    <property type="project" value="UniProtKB-UniRule"/>
</dbReference>
<dbReference type="InterPro" id="IPR006116">
    <property type="entry name" value="NT_2-5OAS_ClassI-CCAase"/>
</dbReference>
<keyword evidence="7 10" id="KW-0067">ATP-binding</keyword>
<dbReference type="Proteomes" id="UP000030787">
    <property type="component" value="Chromosome"/>
</dbReference>
<keyword evidence="1 10" id="KW-0808">Transferase</keyword>
<feature type="binding site" evidence="10">
    <location>
        <position position="53"/>
    </location>
    <ligand>
        <name>CTP</name>
        <dbReference type="ChEBI" id="CHEBI:37563"/>
    </ligand>
</feature>
<dbReference type="PIRSF" id="PIRSF005335">
    <property type="entry name" value="CCA_arch"/>
    <property type="match status" value="1"/>
</dbReference>
<dbReference type="Gene3D" id="3.30.70.1550">
    <property type="entry name" value="Archaeal tRNA CCA-adding enzyme catalytic domain"/>
    <property type="match status" value="1"/>
</dbReference>
<dbReference type="GO" id="GO:0004810">
    <property type="term" value="F:CCA tRNA nucleotidyltransferase activity"/>
    <property type="evidence" value="ECO:0007669"/>
    <property type="project" value="UniProtKB-UniRule"/>
</dbReference>
<reference evidence="14 15" key="1">
    <citation type="journal article" date="2014" name="Appl. Environ. Microbiol.">
        <title>Comparative Genome Analysis of 'Candidatus Methanoplasma termitum' Indicates a New Mode of Energy Metabolism in the Seventh Order of Methanogens.</title>
        <authorList>
            <person name="Lang K."/>
            <person name="Schuldes J."/>
            <person name="Klingl A."/>
            <person name="Poehlein A."/>
            <person name="Daniel R."/>
            <person name="Brune A."/>
        </authorList>
    </citation>
    <scope>NUCLEOTIDE SEQUENCE [LARGE SCALE GENOMIC DNA]</scope>
    <source>
        <strain evidence="15">Mpt1</strain>
    </source>
</reference>
<evidence type="ECO:0000259" key="12">
    <source>
        <dbReference type="Pfam" id="PF09249"/>
    </source>
</evidence>
<feature type="domain" description="tRNA nucleotidyltransferase substrate binding" evidence="12">
    <location>
        <begin position="149"/>
        <end position="259"/>
    </location>
</feature>
<feature type="binding site" evidence="10">
    <location>
        <position position="164"/>
    </location>
    <ligand>
        <name>CTP</name>
        <dbReference type="ChEBI" id="CHEBI:37563"/>
    </ligand>
</feature>
<evidence type="ECO:0000256" key="6">
    <source>
        <dbReference type="ARBA" id="ARBA00022800"/>
    </source>
</evidence>
<evidence type="ECO:0000256" key="3">
    <source>
        <dbReference type="ARBA" id="ARBA00022695"/>
    </source>
</evidence>
<dbReference type="InterPro" id="IPR011068">
    <property type="entry name" value="NuclTrfase_I-like_C"/>
</dbReference>
<comment type="similarity">
    <text evidence="10">Belongs to the tRNA nucleotidyltransferase/poly(A) polymerase family. Archaeal CCA-adding enzyme subfamily.</text>
</comment>
<dbReference type="SUPFAM" id="SSF55003">
    <property type="entry name" value="PAP/Archaeal CCA-adding enzyme, C-terminal domain"/>
    <property type="match status" value="1"/>
</dbReference>
<gene>
    <name evidence="10 14" type="primary">cca</name>
    <name evidence="14" type="ORF">Mpt1_c10900</name>
</gene>
<dbReference type="CDD" id="cd05400">
    <property type="entry name" value="NT_2-5OAS_ClassI-CCAase"/>
    <property type="match status" value="1"/>
</dbReference>
<dbReference type="AlphaFoldDB" id="A0A0A7LF63"/>
<organism evidence="14 15">
    <name type="scientific">Candidatus Methanoplasma termitum</name>
    <dbReference type="NCBI Taxonomy" id="1577791"/>
    <lineage>
        <taxon>Archaea</taxon>
        <taxon>Methanobacteriati</taxon>
        <taxon>Thermoplasmatota</taxon>
        <taxon>Thermoplasmata</taxon>
        <taxon>Methanomassiliicoccales</taxon>
        <taxon>Methanomassiliicoccaceae</taxon>
        <taxon>Candidatus Methanoplasma</taxon>
    </lineage>
</organism>
<evidence type="ECO:0000256" key="7">
    <source>
        <dbReference type="ARBA" id="ARBA00022840"/>
    </source>
</evidence>
<keyword evidence="4 10" id="KW-0479">Metal-binding</keyword>
<evidence type="ECO:0000256" key="2">
    <source>
        <dbReference type="ARBA" id="ARBA00022694"/>
    </source>
</evidence>
<evidence type="ECO:0000256" key="4">
    <source>
        <dbReference type="ARBA" id="ARBA00022723"/>
    </source>
</evidence>
<dbReference type="NCBIfam" id="TIGR03671">
    <property type="entry name" value="cca_archaeal"/>
    <property type="match status" value="1"/>
</dbReference>
<keyword evidence="15" id="KW-1185">Reference proteome</keyword>
<dbReference type="InterPro" id="IPR008229">
    <property type="entry name" value="CCA-adding_arc"/>
</dbReference>
<feature type="binding site" evidence="10">
    <location>
        <position position="50"/>
    </location>
    <ligand>
        <name>CTP</name>
        <dbReference type="ChEBI" id="CHEBI:37563"/>
    </ligand>
</feature>
<evidence type="ECO:0000259" key="13">
    <source>
        <dbReference type="Pfam" id="PF21133"/>
    </source>
</evidence>
<name>A0A0A7LF63_9ARCH</name>
<dbReference type="EC" id="2.7.7.72" evidence="10"/>
<evidence type="ECO:0000256" key="5">
    <source>
        <dbReference type="ARBA" id="ARBA00022741"/>
    </source>
</evidence>
<dbReference type="SUPFAM" id="SSF81631">
    <property type="entry name" value="PAP/OAS1 substrate-binding domain"/>
    <property type="match status" value="1"/>
</dbReference>
<dbReference type="SUPFAM" id="SSF81301">
    <property type="entry name" value="Nucleotidyltransferase"/>
    <property type="match status" value="1"/>
</dbReference>
<evidence type="ECO:0000256" key="8">
    <source>
        <dbReference type="ARBA" id="ARBA00022842"/>
    </source>
</evidence>
<feature type="binding site" evidence="10">
    <location>
        <position position="63"/>
    </location>
    <ligand>
        <name>Mg(2+)</name>
        <dbReference type="ChEBI" id="CHEBI:18420"/>
    </ligand>
</feature>
<dbReference type="Pfam" id="PF21133">
    <property type="entry name" value="CAA_C"/>
    <property type="match status" value="1"/>
</dbReference>
<dbReference type="KEGG" id="mear:Mpt1_c10900"/>
<comment type="miscellaneous">
    <text evidence="10">A single active site specifically recognizes both ATP and CTP and is responsible for their addition.</text>
</comment>
<keyword evidence="9 10" id="KW-0694">RNA-binding</keyword>
<comment type="catalytic activity">
    <reaction evidence="10">
        <text>a tRNA with a 3' CCA end + 2 CTP + ATP = a tRNA with a 3' CCACCA end + 3 diphosphate</text>
        <dbReference type="Rhea" id="RHEA:76235"/>
        <dbReference type="Rhea" id="RHEA-COMP:10468"/>
        <dbReference type="Rhea" id="RHEA-COMP:18655"/>
        <dbReference type="ChEBI" id="CHEBI:30616"/>
        <dbReference type="ChEBI" id="CHEBI:33019"/>
        <dbReference type="ChEBI" id="CHEBI:37563"/>
        <dbReference type="ChEBI" id="CHEBI:83071"/>
        <dbReference type="ChEBI" id="CHEBI:195187"/>
    </reaction>
</comment>
<feature type="binding site" evidence="10">
    <location>
        <position position="155"/>
    </location>
    <ligand>
        <name>ATP</name>
        <dbReference type="ChEBI" id="CHEBI:30616"/>
    </ligand>
</feature>
<evidence type="ECO:0000256" key="1">
    <source>
        <dbReference type="ARBA" id="ARBA00022679"/>
    </source>
</evidence>
<keyword evidence="5 10" id="KW-0547">Nucleotide-binding</keyword>
<dbReference type="Gene3D" id="3.30.70.590">
    <property type="entry name" value="Poly(A) polymerase predicted RNA binding domain"/>
    <property type="match status" value="1"/>
</dbReference>
<dbReference type="InterPro" id="IPR048833">
    <property type="entry name" value="CAA_C"/>
</dbReference>
<dbReference type="GO" id="GO:0001680">
    <property type="term" value="P:tRNA 3'-terminal CCA addition"/>
    <property type="evidence" value="ECO:0007669"/>
    <property type="project" value="UniProtKB-UniRule"/>
</dbReference>
<feature type="binding site" evidence="10">
    <location>
        <position position="155"/>
    </location>
    <ligand>
        <name>CTP</name>
        <dbReference type="ChEBI" id="CHEBI:37563"/>
    </ligand>
</feature>
<dbReference type="Gene3D" id="3.30.460.10">
    <property type="entry name" value="Beta Polymerase, domain 2"/>
    <property type="match status" value="1"/>
</dbReference>
<feature type="binding site" evidence="10">
    <location>
        <position position="135"/>
    </location>
    <ligand>
        <name>CTP</name>
        <dbReference type="ChEBI" id="CHEBI:37563"/>
    </ligand>
</feature>
<comment type="cofactor">
    <cofactor evidence="10">
        <name>Mg(2+)</name>
        <dbReference type="ChEBI" id="CHEBI:18420"/>
    </cofactor>
</comment>
<dbReference type="GO" id="GO:0005524">
    <property type="term" value="F:ATP binding"/>
    <property type="evidence" value="ECO:0007669"/>
    <property type="project" value="UniProtKB-UniRule"/>
</dbReference>
<feature type="domain" description="Polymerase nucleotidyl transferase" evidence="11">
    <location>
        <begin position="30"/>
        <end position="135"/>
    </location>
</feature>
<dbReference type="GO" id="GO:0000049">
    <property type="term" value="F:tRNA binding"/>
    <property type="evidence" value="ECO:0007669"/>
    <property type="project" value="UniProtKB-UniRule"/>
</dbReference>
<feature type="binding site" evidence="10">
    <location>
        <position position="53"/>
    </location>
    <ligand>
        <name>ATP</name>
        <dbReference type="ChEBI" id="CHEBI:30616"/>
    </ligand>
</feature>
<dbReference type="RefSeq" id="WP_048112901.1">
    <property type="nucleotide sequence ID" value="NZ_CP010070.1"/>
</dbReference>
<keyword evidence="3 10" id="KW-0548">Nucleotidyltransferase</keyword>
<dbReference type="GO" id="GO:0042245">
    <property type="term" value="P:RNA repair"/>
    <property type="evidence" value="ECO:0007669"/>
    <property type="project" value="UniProtKB-KW"/>
</dbReference>
<feature type="domain" description="CCA-adding enzyme C-terminal" evidence="13">
    <location>
        <begin position="279"/>
        <end position="409"/>
    </location>
</feature>
<dbReference type="HAMAP" id="MF_01264">
    <property type="entry name" value="CCA_arch"/>
    <property type="match status" value="1"/>
</dbReference>
<dbReference type="HOGENOM" id="CLU_044679_1_0_2"/>
<dbReference type="InterPro" id="IPR015329">
    <property type="entry name" value="tRNA_NucTransf2"/>
</dbReference>
<protein>
    <recommendedName>
        <fullName evidence="10">CCA-adding enzyme</fullName>
        <ecNumber evidence="10">2.7.7.72</ecNumber>
    </recommendedName>
    <alternativeName>
        <fullName evidence="10">CCA tRNA nucleotidyltransferase</fullName>
    </alternativeName>
    <alternativeName>
        <fullName evidence="10">tRNA CCA-pyrophosphorylase</fullName>
    </alternativeName>
    <alternativeName>
        <fullName evidence="10">tRNA adenylyl-/cytidylyl- transferase</fullName>
    </alternativeName>
    <alternativeName>
        <fullName evidence="10">tRNA nucleotidyltransferase</fullName>
    </alternativeName>
    <alternativeName>
        <fullName evidence="10">tRNA-NT</fullName>
    </alternativeName>
</protein>
<evidence type="ECO:0000313" key="14">
    <source>
        <dbReference type="EMBL" id="AIZ56957.1"/>
    </source>
</evidence>
<comment type="subunit">
    <text evidence="10">Homodimer.</text>
</comment>
<evidence type="ECO:0000259" key="11">
    <source>
        <dbReference type="Pfam" id="PF01909"/>
    </source>
</evidence>
<dbReference type="PANTHER" id="PTHR39643">
    <property type="entry name" value="CCA-ADDING ENZYME"/>
    <property type="match status" value="1"/>
</dbReference>
<dbReference type="InterPro" id="IPR002934">
    <property type="entry name" value="Polymerase_NTP_transf_dom"/>
</dbReference>
<dbReference type="Gene3D" id="1.10.1410.30">
    <property type="entry name" value="CCA tRNA nucleotidyltransferase, domain 2"/>
    <property type="match status" value="1"/>
</dbReference>
<comment type="catalytic activity">
    <reaction evidence="10">
        <text>a tRNA precursor + 2 CTP + ATP = a tRNA with a 3' CCA end + 3 diphosphate</text>
        <dbReference type="Rhea" id="RHEA:14433"/>
        <dbReference type="Rhea" id="RHEA-COMP:10465"/>
        <dbReference type="Rhea" id="RHEA-COMP:10468"/>
        <dbReference type="ChEBI" id="CHEBI:30616"/>
        <dbReference type="ChEBI" id="CHEBI:33019"/>
        <dbReference type="ChEBI" id="CHEBI:37563"/>
        <dbReference type="ChEBI" id="CHEBI:74896"/>
        <dbReference type="ChEBI" id="CHEBI:83071"/>
        <dbReference type="EC" id="2.7.7.72"/>
    </reaction>
</comment>
<proteinExistence type="inferred from homology"/>
<keyword evidence="8 10" id="KW-0460">Magnesium</keyword>
<dbReference type="EMBL" id="CP010070">
    <property type="protein sequence ID" value="AIZ56957.1"/>
    <property type="molecule type" value="Genomic_DNA"/>
</dbReference>
<feature type="binding site" evidence="10">
    <location>
        <position position="164"/>
    </location>
    <ligand>
        <name>ATP</name>
        <dbReference type="ChEBI" id="CHEBI:30616"/>
    </ligand>
</feature>
<keyword evidence="2 10" id="KW-0819">tRNA processing</keyword>
<dbReference type="Pfam" id="PF09249">
    <property type="entry name" value="tRNA_NucTransf2"/>
    <property type="match status" value="1"/>
</dbReference>
<dbReference type="PANTHER" id="PTHR39643:SF1">
    <property type="entry name" value="CCA-ADDING ENZYME"/>
    <property type="match status" value="1"/>
</dbReference>
<dbReference type="OrthoDB" id="7378at2157"/>
<feature type="binding site" evidence="10">
    <location>
        <position position="135"/>
    </location>
    <ligand>
        <name>ATP</name>
        <dbReference type="ChEBI" id="CHEBI:30616"/>
    </ligand>
</feature>
<evidence type="ECO:0000256" key="10">
    <source>
        <dbReference type="HAMAP-Rule" id="MF_01264"/>
    </source>
</evidence>
<dbReference type="InterPro" id="IPR043519">
    <property type="entry name" value="NT_sf"/>
</dbReference>
<evidence type="ECO:0000256" key="9">
    <source>
        <dbReference type="ARBA" id="ARBA00022884"/>
    </source>
</evidence>
<sequence>MTLESTVLGRIKPTAEEIESITQTADELKKKVEDYIKENGINAEVRFVGSYAKGTYLSDPDIDLFLLFPETTPPGDLKTVGSSVGKFVLGETVEMYSDHPYTCGKYNGVDVDLVPSYAISTTDKLRTAVDRTPFHTDFILKNLKEAQKDEVRLLKKFMKGIGVYGAEPNTRGFSGYLCELLVLHYGSFRNVLEGASNWKDGTIIAIDNKRGPPIIGSLVVYDPVDPKRNVASAVHIDTMALFIVASKSYLYYPSEKFFFPVDRKPLSREELQKISNRNGSRIVTVVFDRPDIIEENLYSQLWKTRYALTRKLNDFDYNVLKAVQDMYEKKLEIVFELERDEVSKTYKHTGPPVWVKAADSFLSKWKNNVYGQPFVEDGCWNVIAERMYFTAKEMLADEAAVSGIGREIDPNNMKIRDHETSLNETNPALLTELLDPKQSWEV</sequence>
<feature type="binding site" evidence="10">
    <location>
        <position position="112"/>
    </location>
    <ligand>
        <name>Mg(2+)</name>
        <dbReference type="ChEBI" id="CHEBI:18420"/>
    </ligand>
</feature>
<comment type="function">
    <text evidence="10">Catalyzes the addition and repair of the essential 3'-terminal CCA sequence in tRNAs without using a nucleic acid template. Adds these three nucleotides in the order of C, C, and A to the tRNA nucleotide-73, using CTP and ATP as substrates and producing inorganic pyrophosphate. tRNA 3'-terminal CCA addition is required both for tRNA processing and repair. Also involved in tRNA surveillance by mediating tandem CCA addition to generate a CCACCA at the 3' terminus of unstable tRNAs. While stable tRNAs receive only 3'-terminal CCA, unstable tRNAs are marked with CCACCA and rapidly degraded.</text>
</comment>
<dbReference type="STRING" id="1577791.Mpt1_c10900"/>
<dbReference type="InterPro" id="IPR042090">
    <property type="entry name" value="CCA_tRNA_nucleotrans_2"/>
</dbReference>
<feature type="binding site" evidence="10">
    <location>
        <position position="50"/>
    </location>
    <ligand>
        <name>ATP</name>
        <dbReference type="ChEBI" id="CHEBI:30616"/>
    </ligand>
</feature>
<evidence type="ECO:0000313" key="15">
    <source>
        <dbReference type="Proteomes" id="UP000030787"/>
    </source>
</evidence>
<dbReference type="Pfam" id="PF01909">
    <property type="entry name" value="NTP_transf_2"/>
    <property type="match status" value="1"/>
</dbReference>
<keyword evidence="6 10" id="KW-0692">RNA repair</keyword>
<accession>A0A0A7LF63</accession>
<dbReference type="GO" id="GO:0160016">
    <property type="term" value="F:CCACCA tRNA nucleotidyltransferase activity"/>
    <property type="evidence" value="ECO:0007669"/>
    <property type="project" value="RHEA"/>
</dbReference>
<dbReference type="GeneID" id="24818752"/>
<feature type="binding site" evidence="10">
    <location>
        <position position="61"/>
    </location>
    <ligand>
        <name>Mg(2+)</name>
        <dbReference type="ChEBI" id="CHEBI:18420"/>
    </ligand>
</feature>